<keyword evidence="2 5" id="KW-0238">DNA-binding</keyword>
<dbReference type="InterPro" id="IPR052328">
    <property type="entry name" value="FOX_transcription_regulators"/>
</dbReference>
<dbReference type="Proteomes" id="UP000504640">
    <property type="component" value="Unplaced"/>
</dbReference>
<evidence type="ECO:0000313" key="9">
    <source>
        <dbReference type="RefSeq" id="XP_032121976.1"/>
    </source>
</evidence>
<organism evidence="8 9">
    <name type="scientific">Sapajus apella</name>
    <name type="common">Brown-capped capuchin</name>
    <name type="synonym">Cebus apella</name>
    <dbReference type="NCBI Taxonomy" id="9515"/>
    <lineage>
        <taxon>Eukaryota</taxon>
        <taxon>Metazoa</taxon>
        <taxon>Chordata</taxon>
        <taxon>Craniata</taxon>
        <taxon>Vertebrata</taxon>
        <taxon>Euteleostomi</taxon>
        <taxon>Mammalia</taxon>
        <taxon>Eutheria</taxon>
        <taxon>Euarchontoglires</taxon>
        <taxon>Primates</taxon>
        <taxon>Haplorrhini</taxon>
        <taxon>Platyrrhini</taxon>
        <taxon>Cebidae</taxon>
        <taxon>Cebinae</taxon>
        <taxon>Sapajus</taxon>
    </lineage>
</organism>
<feature type="DNA-binding region" description="Fork-head" evidence="5">
    <location>
        <begin position="192"/>
        <end position="281"/>
    </location>
</feature>
<evidence type="ECO:0000256" key="4">
    <source>
        <dbReference type="ARBA" id="ARBA00023242"/>
    </source>
</evidence>
<keyword evidence="4 5" id="KW-0539">Nucleus</keyword>
<comment type="subcellular location">
    <subcellularLocation>
        <location evidence="5">Nucleus</location>
    </subcellularLocation>
</comment>
<feature type="domain" description="Fork-head" evidence="7">
    <location>
        <begin position="192"/>
        <end position="281"/>
    </location>
</feature>
<dbReference type="PANTHER" id="PTHR46789:SF2">
    <property type="entry name" value="FORKHEAD BOX PROTEIN R2"/>
    <property type="match status" value="1"/>
</dbReference>
<dbReference type="PANTHER" id="PTHR46789">
    <property type="entry name" value="FORKHEAD BOX PROTEIN R1"/>
    <property type="match status" value="1"/>
</dbReference>
<feature type="compositionally biased region" description="Polar residues" evidence="6">
    <location>
        <begin position="105"/>
        <end position="115"/>
    </location>
</feature>
<evidence type="ECO:0000256" key="1">
    <source>
        <dbReference type="ARBA" id="ARBA00023015"/>
    </source>
</evidence>
<proteinExistence type="predicted"/>
<dbReference type="GO" id="GO:0005634">
    <property type="term" value="C:nucleus"/>
    <property type="evidence" value="ECO:0007669"/>
    <property type="project" value="UniProtKB-SubCell"/>
</dbReference>
<evidence type="ECO:0000256" key="3">
    <source>
        <dbReference type="ARBA" id="ARBA00023163"/>
    </source>
</evidence>
<name>A0A6J3GVT8_SAPAP</name>
<gene>
    <name evidence="9" type="primary">FOXR2</name>
</gene>
<dbReference type="RefSeq" id="XP_032121976.1">
    <property type="nucleotide sequence ID" value="XM_032266085.1"/>
</dbReference>
<dbReference type="SMART" id="SM00339">
    <property type="entry name" value="FH"/>
    <property type="match status" value="1"/>
</dbReference>
<keyword evidence="3" id="KW-0804">Transcription</keyword>
<dbReference type="GeneID" id="116541696"/>
<dbReference type="CTD" id="139628"/>
<sequence>MELKLKDREFWYNLQGQVPGLLDWDMENELFLSCTTDQCSLPEQILSKYRIRVMKPPEMPQKRRPSPDKDGPYCEPNLWIWVNPNILCPLGGQKAPKPSGKKDLTSISPFPQPSLTDEESNCSEVTVVESLSSSSSEQSPIQKQDIYSPNDFVLTEEEAEKQEDNSFQSPERECFQSQNLWQINSQEKSWQRIPLNCSHLIALALRKSPHCGLSVQEIYSFTRHHFPFFWTAPDGWKSTIHYNLCFLSSFEKVPDNLQDEDNARPCCCRWRLTKEGHRRFWEETRALAAAQRESIQECMSQPELFTSLFDL</sequence>
<dbReference type="InterPro" id="IPR036388">
    <property type="entry name" value="WH-like_DNA-bd_sf"/>
</dbReference>
<keyword evidence="8" id="KW-1185">Reference proteome</keyword>
<keyword evidence="1" id="KW-0805">Transcription regulation</keyword>
<dbReference type="GO" id="GO:1990837">
    <property type="term" value="F:sequence-specific double-stranded DNA binding"/>
    <property type="evidence" value="ECO:0007669"/>
    <property type="project" value="TreeGrafter"/>
</dbReference>
<evidence type="ECO:0000256" key="6">
    <source>
        <dbReference type="SAM" id="MobiDB-lite"/>
    </source>
</evidence>
<dbReference type="Gene3D" id="1.10.10.10">
    <property type="entry name" value="Winged helix-like DNA-binding domain superfamily/Winged helix DNA-binding domain"/>
    <property type="match status" value="1"/>
</dbReference>
<dbReference type="SUPFAM" id="SSF46785">
    <property type="entry name" value="Winged helix' DNA-binding domain"/>
    <property type="match status" value="1"/>
</dbReference>
<feature type="region of interest" description="Disordered" evidence="6">
    <location>
        <begin position="128"/>
        <end position="147"/>
    </location>
</feature>
<reference evidence="9" key="1">
    <citation type="submission" date="2025-08" db="UniProtKB">
        <authorList>
            <consortium name="RefSeq"/>
        </authorList>
    </citation>
    <scope>IDENTIFICATION</scope>
    <source>
        <tissue evidence="9">Blood</tissue>
    </source>
</reference>
<dbReference type="PROSITE" id="PS50039">
    <property type="entry name" value="FORK_HEAD_3"/>
    <property type="match status" value="1"/>
</dbReference>
<evidence type="ECO:0000259" key="7">
    <source>
        <dbReference type="PROSITE" id="PS50039"/>
    </source>
</evidence>
<evidence type="ECO:0000313" key="8">
    <source>
        <dbReference type="Proteomes" id="UP000504640"/>
    </source>
</evidence>
<dbReference type="GO" id="GO:0003700">
    <property type="term" value="F:DNA-binding transcription factor activity"/>
    <property type="evidence" value="ECO:0007669"/>
    <property type="project" value="InterPro"/>
</dbReference>
<dbReference type="AlphaFoldDB" id="A0A6J3GVT8"/>
<dbReference type="InterPro" id="IPR036390">
    <property type="entry name" value="WH_DNA-bd_sf"/>
</dbReference>
<dbReference type="Pfam" id="PF00250">
    <property type="entry name" value="Forkhead"/>
    <property type="match status" value="1"/>
</dbReference>
<feature type="compositionally biased region" description="Low complexity" evidence="6">
    <location>
        <begin position="128"/>
        <end position="139"/>
    </location>
</feature>
<evidence type="ECO:0000256" key="5">
    <source>
        <dbReference type="PROSITE-ProRule" id="PRU00089"/>
    </source>
</evidence>
<accession>A0A6J3GVT8</accession>
<dbReference type="InterPro" id="IPR001766">
    <property type="entry name" value="Fork_head_dom"/>
</dbReference>
<feature type="region of interest" description="Disordered" evidence="6">
    <location>
        <begin position="92"/>
        <end position="121"/>
    </location>
</feature>
<protein>
    <submittedName>
        <fullName evidence="9">Forkhead box protein R2</fullName>
    </submittedName>
</protein>
<evidence type="ECO:0000256" key="2">
    <source>
        <dbReference type="ARBA" id="ARBA00023125"/>
    </source>
</evidence>